<dbReference type="EMBL" id="LN727963">
    <property type="protein sequence ID" value="CEP12461.1"/>
    <property type="molecule type" value="Genomic_DNA"/>
</dbReference>
<dbReference type="InterPro" id="IPR027417">
    <property type="entry name" value="P-loop_NTPase"/>
</dbReference>
<dbReference type="OrthoDB" id="63533at2759"/>
<accession>A0A0B7N2F1</accession>
<dbReference type="SMART" id="SM00174">
    <property type="entry name" value="RHO"/>
    <property type="match status" value="1"/>
</dbReference>
<name>A0A0B7N2F1_9FUNG</name>
<dbReference type="Pfam" id="PF00071">
    <property type="entry name" value="Ras"/>
    <property type="match status" value="1"/>
</dbReference>
<dbReference type="FunFam" id="3.40.50.300:FF:000808">
    <property type="entry name" value="Small GTP-binding protein, putative"/>
    <property type="match status" value="1"/>
</dbReference>
<dbReference type="NCBIfam" id="TIGR00231">
    <property type="entry name" value="small_GTP"/>
    <property type="match status" value="1"/>
</dbReference>
<sequence length="198" mass="22183">MSTQIPSVKLVLLGKSSIVTRYATNTFTDGRDATIGAAFLAKVCSTEHREIKFEIWDTAGQERFHSLAPMYYRNASAAMVVFDVTNHVGVSFCRAQTWVQELRRQANPNLTIAFVGNKIDIEEKYREVSTEHGDSYAKEFDLLYFETSARDGTNIDHVFAEIANHVSLEDAQMSSYSSSSTTKLSKQQQNNQSTQCAC</sequence>
<dbReference type="PROSITE" id="PS51421">
    <property type="entry name" value="RAS"/>
    <property type="match status" value="1"/>
</dbReference>
<reference evidence="3 4" key="1">
    <citation type="submission" date="2014-09" db="EMBL/GenBank/DDBJ databases">
        <authorList>
            <person name="Ellenberger Sabrina"/>
        </authorList>
    </citation>
    <scope>NUCLEOTIDE SEQUENCE [LARGE SCALE GENOMIC DNA]</scope>
    <source>
        <strain evidence="3 4">CBS 412.66</strain>
    </source>
</reference>
<dbReference type="Gene3D" id="3.40.50.300">
    <property type="entry name" value="P-loop containing nucleotide triphosphate hydrolases"/>
    <property type="match status" value="1"/>
</dbReference>
<dbReference type="SMART" id="SM00176">
    <property type="entry name" value="RAN"/>
    <property type="match status" value="1"/>
</dbReference>
<dbReference type="SMART" id="SM00175">
    <property type="entry name" value="RAB"/>
    <property type="match status" value="1"/>
</dbReference>
<dbReference type="STRING" id="35722.A0A0B7N2F1"/>
<dbReference type="PROSITE" id="PS51419">
    <property type="entry name" value="RAB"/>
    <property type="match status" value="1"/>
</dbReference>
<dbReference type="GO" id="GO:0005525">
    <property type="term" value="F:GTP binding"/>
    <property type="evidence" value="ECO:0007669"/>
    <property type="project" value="InterPro"/>
</dbReference>
<dbReference type="InterPro" id="IPR005225">
    <property type="entry name" value="Small_GTP-bd"/>
</dbReference>
<dbReference type="AlphaFoldDB" id="A0A0B7N2F1"/>
<dbReference type="GO" id="GO:0003924">
    <property type="term" value="F:GTPase activity"/>
    <property type="evidence" value="ECO:0007669"/>
    <property type="project" value="InterPro"/>
</dbReference>
<dbReference type="Proteomes" id="UP000054107">
    <property type="component" value="Unassembled WGS sequence"/>
</dbReference>
<organism evidence="3 4">
    <name type="scientific">Parasitella parasitica</name>
    <dbReference type="NCBI Taxonomy" id="35722"/>
    <lineage>
        <taxon>Eukaryota</taxon>
        <taxon>Fungi</taxon>
        <taxon>Fungi incertae sedis</taxon>
        <taxon>Mucoromycota</taxon>
        <taxon>Mucoromycotina</taxon>
        <taxon>Mucoromycetes</taxon>
        <taxon>Mucorales</taxon>
        <taxon>Mucorineae</taxon>
        <taxon>Mucoraceae</taxon>
        <taxon>Parasitella</taxon>
    </lineage>
</organism>
<evidence type="ECO:0000313" key="3">
    <source>
        <dbReference type="EMBL" id="CEP12461.1"/>
    </source>
</evidence>
<evidence type="ECO:0000313" key="4">
    <source>
        <dbReference type="Proteomes" id="UP000054107"/>
    </source>
</evidence>
<dbReference type="PANTHER" id="PTHR47978">
    <property type="match status" value="1"/>
</dbReference>
<gene>
    <name evidence="3" type="primary">PARPA_06425.1 scaffold 22511</name>
</gene>
<dbReference type="SUPFAM" id="SSF52540">
    <property type="entry name" value="P-loop containing nucleoside triphosphate hydrolases"/>
    <property type="match status" value="1"/>
</dbReference>
<dbReference type="PRINTS" id="PR00449">
    <property type="entry name" value="RASTRNSFRMNG"/>
</dbReference>
<feature type="region of interest" description="Disordered" evidence="2">
    <location>
        <begin position="179"/>
        <end position="198"/>
    </location>
</feature>
<keyword evidence="4" id="KW-1185">Reference proteome</keyword>
<feature type="compositionally biased region" description="Low complexity" evidence="2">
    <location>
        <begin position="179"/>
        <end position="189"/>
    </location>
</feature>
<proteinExistence type="predicted"/>
<keyword evidence="1" id="KW-0547">Nucleotide-binding</keyword>
<protein>
    <submittedName>
        <fullName evidence="3">Uncharacterized protein</fullName>
    </submittedName>
</protein>
<evidence type="ECO:0000256" key="2">
    <source>
        <dbReference type="SAM" id="MobiDB-lite"/>
    </source>
</evidence>
<evidence type="ECO:0000256" key="1">
    <source>
        <dbReference type="ARBA" id="ARBA00022741"/>
    </source>
</evidence>
<dbReference type="SMART" id="SM00173">
    <property type="entry name" value="RAS"/>
    <property type="match status" value="1"/>
</dbReference>
<dbReference type="InterPro" id="IPR001806">
    <property type="entry name" value="Small_GTPase"/>
</dbReference>